<evidence type="ECO:0000259" key="9">
    <source>
        <dbReference type="PROSITE" id="PS51471"/>
    </source>
</evidence>
<feature type="domain" description="Fe2OG dioxygenase" evidence="9">
    <location>
        <begin position="105"/>
        <end position="206"/>
    </location>
</feature>
<evidence type="ECO:0000256" key="6">
    <source>
        <dbReference type="ARBA" id="ARBA00023002"/>
    </source>
</evidence>
<comment type="cofactor">
    <cofactor evidence="1">
        <name>Fe(2+)</name>
        <dbReference type="ChEBI" id="CHEBI:29033"/>
    </cofactor>
</comment>
<dbReference type="GO" id="GO:0006307">
    <property type="term" value="P:DNA alkylation repair"/>
    <property type="evidence" value="ECO:0007669"/>
    <property type="project" value="InterPro"/>
</dbReference>
<dbReference type="InterPro" id="IPR037151">
    <property type="entry name" value="AlkB-like_sf"/>
</dbReference>
<evidence type="ECO:0000313" key="10">
    <source>
        <dbReference type="EMBL" id="AKF10226.1"/>
    </source>
</evidence>
<dbReference type="Gene3D" id="2.60.120.590">
    <property type="entry name" value="Alpha-ketoglutarate-dependent dioxygenase AlkB-like"/>
    <property type="match status" value="1"/>
</dbReference>
<protein>
    <submittedName>
        <fullName evidence="10">Alkylated DNA repair protein AlkB</fullName>
    </submittedName>
</protein>
<sequence>MISSDAVRARLAEHVTELGEGAWITLAREAVEEPDALAARIVESSPLGAETLRIGAREVLTPRRTAWHGDPGRVYAYSGRTFEPAPWTAPLVEIRDRVEALTGVRFDSVLVNEYRDGRDSMGWHSDDEPELGPHAPDDVLIASVSLGAHRRFLLRHRRRGETHELPLGHGDLLVMGGTTQRRWQHSVPKTAKPVGARVSLTFRLVRPRPA</sequence>
<dbReference type="InterPro" id="IPR032854">
    <property type="entry name" value="ALKBH3"/>
</dbReference>
<accession>A0A0F6YLS2</accession>
<dbReference type="PANTHER" id="PTHR31212:SF4">
    <property type="entry name" value="ALPHA-KETOGLUTARATE-DEPENDENT DIOXYGENASE ALKB HOMOLOG 3"/>
    <property type="match status" value="1"/>
</dbReference>
<dbReference type="InterPro" id="IPR027450">
    <property type="entry name" value="AlkB-like"/>
</dbReference>
<keyword evidence="11" id="KW-1185">Reference proteome</keyword>
<evidence type="ECO:0000256" key="8">
    <source>
        <dbReference type="ARBA" id="ARBA00023204"/>
    </source>
</evidence>
<evidence type="ECO:0000256" key="3">
    <source>
        <dbReference type="ARBA" id="ARBA00022763"/>
    </source>
</evidence>
<keyword evidence="8" id="KW-0234">DNA repair</keyword>
<dbReference type="RefSeq" id="WP_205627105.1">
    <property type="nucleotide sequence ID" value="NZ_CP011125.1"/>
</dbReference>
<dbReference type="Pfam" id="PF13532">
    <property type="entry name" value="2OG-FeII_Oxy_2"/>
    <property type="match status" value="1"/>
</dbReference>
<dbReference type="AlphaFoldDB" id="A0A0F6YLS2"/>
<keyword evidence="3" id="KW-0227">DNA damage</keyword>
<evidence type="ECO:0000256" key="5">
    <source>
        <dbReference type="ARBA" id="ARBA00022964"/>
    </source>
</evidence>
<gene>
    <name evidence="10" type="ORF">DB32_007375</name>
</gene>
<dbReference type="KEGG" id="samy:DB32_007375"/>
<dbReference type="Proteomes" id="UP000034883">
    <property type="component" value="Chromosome"/>
</dbReference>
<name>A0A0F6YLS2_9BACT</name>
<keyword evidence="7" id="KW-0408">Iron</keyword>
<proteinExistence type="predicted"/>
<dbReference type="EMBL" id="CP011125">
    <property type="protein sequence ID" value="AKF10226.1"/>
    <property type="molecule type" value="Genomic_DNA"/>
</dbReference>
<dbReference type="GO" id="GO:0032451">
    <property type="term" value="F:demethylase activity"/>
    <property type="evidence" value="ECO:0007669"/>
    <property type="project" value="UniProtKB-ARBA"/>
</dbReference>
<dbReference type="PROSITE" id="PS51471">
    <property type="entry name" value="FE2OG_OXY"/>
    <property type="match status" value="1"/>
</dbReference>
<keyword evidence="5" id="KW-0223">Dioxygenase</keyword>
<dbReference type="STRING" id="927083.DB32_007375"/>
<dbReference type="GO" id="GO:0016705">
    <property type="term" value="F:oxidoreductase activity, acting on paired donors, with incorporation or reduction of molecular oxygen"/>
    <property type="evidence" value="ECO:0007669"/>
    <property type="project" value="UniProtKB-ARBA"/>
</dbReference>
<dbReference type="FunFam" id="2.60.120.590:FF:000004">
    <property type="entry name" value="DNA oxidative demethylase ALKBH2"/>
    <property type="match status" value="1"/>
</dbReference>
<evidence type="ECO:0000256" key="7">
    <source>
        <dbReference type="ARBA" id="ARBA00023004"/>
    </source>
</evidence>
<keyword evidence="4" id="KW-0460">Magnesium</keyword>
<keyword evidence="6" id="KW-0560">Oxidoreductase</keyword>
<dbReference type="SUPFAM" id="SSF51197">
    <property type="entry name" value="Clavaminate synthase-like"/>
    <property type="match status" value="1"/>
</dbReference>
<evidence type="ECO:0000256" key="1">
    <source>
        <dbReference type="ARBA" id="ARBA00001954"/>
    </source>
</evidence>
<dbReference type="PANTHER" id="PTHR31212">
    <property type="entry name" value="ALPHA-KETOGLUTARATE-DEPENDENT DIOXYGENASE ALKB HOMOLOG 3"/>
    <property type="match status" value="1"/>
</dbReference>
<dbReference type="GO" id="GO:0016787">
    <property type="term" value="F:hydrolase activity"/>
    <property type="evidence" value="ECO:0007669"/>
    <property type="project" value="UniProtKB-ARBA"/>
</dbReference>
<dbReference type="GO" id="GO:0051213">
    <property type="term" value="F:dioxygenase activity"/>
    <property type="evidence" value="ECO:0007669"/>
    <property type="project" value="UniProtKB-KW"/>
</dbReference>
<keyword evidence="2" id="KW-0479">Metal-binding</keyword>
<evidence type="ECO:0000256" key="4">
    <source>
        <dbReference type="ARBA" id="ARBA00022842"/>
    </source>
</evidence>
<dbReference type="GO" id="GO:0140097">
    <property type="term" value="F:catalytic activity, acting on DNA"/>
    <property type="evidence" value="ECO:0007669"/>
    <property type="project" value="UniProtKB-ARBA"/>
</dbReference>
<dbReference type="GO" id="GO:0046872">
    <property type="term" value="F:metal ion binding"/>
    <property type="evidence" value="ECO:0007669"/>
    <property type="project" value="UniProtKB-KW"/>
</dbReference>
<organism evidence="10 11">
    <name type="scientific">Sandaracinus amylolyticus</name>
    <dbReference type="NCBI Taxonomy" id="927083"/>
    <lineage>
        <taxon>Bacteria</taxon>
        <taxon>Pseudomonadati</taxon>
        <taxon>Myxococcota</taxon>
        <taxon>Polyangia</taxon>
        <taxon>Polyangiales</taxon>
        <taxon>Sandaracinaceae</taxon>
        <taxon>Sandaracinus</taxon>
    </lineage>
</organism>
<reference evidence="10 11" key="1">
    <citation type="submission" date="2015-03" db="EMBL/GenBank/DDBJ databases">
        <title>Genome assembly of Sandaracinus amylolyticus DSM 53668.</title>
        <authorList>
            <person name="Sharma G."/>
            <person name="Subramanian S."/>
        </authorList>
    </citation>
    <scope>NUCLEOTIDE SEQUENCE [LARGE SCALE GENOMIC DNA]</scope>
    <source>
        <strain evidence="10 11">DSM 53668</strain>
    </source>
</reference>
<evidence type="ECO:0000313" key="11">
    <source>
        <dbReference type="Proteomes" id="UP000034883"/>
    </source>
</evidence>
<evidence type="ECO:0000256" key="2">
    <source>
        <dbReference type="ARBA" id="ARBA00022723"/>
    </source>
</evidence>
<dbReference type="InterPro" id="IPR005123">
    <property type="entry name" value="Oxoglu/Fe-dep_dioxygenase_dom"/>
</dbReference>